<name>A0A0K0DQP9_ANGCA</name>
<evidence type="ECO:0000313" key="2">
    <source>
        <dbReference type="Proteomes" id="UP000035642"/>
    </source>
</evidence>
<dbReference type="STRING" id="6313.A0A0K0DQP9"/>
<dbReference type="PANTHER" id="PTHR14289">
    <property type="entry name" value="F-BOX ONLY PROTEIN 3"/>
    <property type="match status" value="1"/>
</dbReference>
<dbReference type="SMART" id="SM00992">
    <property type="entry name" value="YccV-like"/>
    <property type="match status" value="1"/>
</dbReference>
<dbReference type="GO" id="GO:0070987">
    <property type="term" value="P:error-free translesion synthesis"/>
    <property type="evidence" value="ECO:0007669"/>
    <property type="project" value="TreeGrafter"/>
</dbReference>
<dbReference type="GO" id="GO:0005634">
    <property type="term" value="C:nucleus"/>
    <property type="evidence" value="ECO:0007669"/>
    <property type="project" value="TreeGrafter"/>
</dbReference>
<organism evidence="2 3">
    <name type="scientific">Angiostrongylus cantonensis</name>
    <name type="common">Rat lungworm</name>
    <dbReference type="NCBI Taxonomy" id="6313"/>
    <lineage>
        <taxon>Eukaryota</taxon>
        <taxon>Metazoa</taxon>
        <taxon>Ecdysozoa</taxon>
        <taxon>Nematoda</taxon>
        <taxon>Chromadorea</taxon>
        <taxon>Rhabditida</taxon>
        <taxon>Rhabditina</taxon>
        <taxon>Rhabditomorpha</taxon>
        <taxon>Strongyloidea</taxon>
        <taxon>Metastrongylidae</taxon>
        <taxon>Angiostrongylus</taxon>
    </lineage>
</organism>
<dbReference type="GO" id="GO:0042645">
    <property type="term" value="C:mitochondrial nucleoid"/>
    <property type="evidence" value="ECO:0007669"/>
    <property type="project" value="TreeGrafter"/>
</dbReference>
<protein>
    <submittedName>
        <fullName evidence="3">ApaG domain-containing protein</fullName>
    </submittedName>
</protein>
<proteinExistence type="predicted"/>
<dbReference type="PROSITE" id="PS51087">
    <property type="entry name" value="APAG"/>
    <property type="match status" value="1"/>
</dbReference>
<evidence type="ECO:0000313" key="3">
    <source>
        <dbReference type="WBParaSite" id="ACAC_0001408801-mRNA-1"/>
    </source>
</evidence>
<dbReference type="SUPFAM" id="SSF110069">
    <property type="entry name" value="ApaG-like"/>
    <property type="match status" value="1"/>
</dbReference>
<dbReference type="WBParaSite" id="ACAC_0001408801-mRNA-1">
    <property type="protein sequence ID" value="ACAC_0001408801-mRNA-1"/>
    <property type="gene ID" value="ACAC_0001408801"/>
</dbReference>
<reference evidence="2" key="1">
    <citation type="submission" date="2012-09" db="EMBL/GenBank/DDBJ databases">
        <authorList>
            <person name="Martin A.A."/>
        </authorList>
    </citation>
    <scope>NUCLEOTIDE SEQUENCE</scope>
</reference>
<keyword evidence="2" id="KW-1185">Reference proteome</keyword>
<reference evidence="3" key="2">
    <citation type="submission" date="2017-02" db="UniProtKB">
        <authorList>
            <consortium name="WormBaseParasite"/>
        </authorList>
    </citation>
    <scope>IDENTIFICATION</scope>
</reference>
<dbReference type="GO" id="GO:0003677">
    <property type="term" value="F:DNA binding"/>
    <property type="evidence" value="ECO:0007669"/>
    <property type="project" value="InterPro"/>
</dbReference>
<dbReference type="Gene3D" id="2.60.40.1470">
    <property type="entry name" value="ApaG domain"/>
    <property type="match status" value="1"/>
</dbReference>
<dbReference type="InterPro" id="IPR036767">
    <property type="entry name" value="ApaG_sf"/>
</dbReference>
<sequence>MEALLTLKHNHYCKFCIVFHYSCSDRSVSQRRYYQVLIDRGDWSHMGFPVDLTSYLMDGTTRGEKLLTLINGMDCVAHSDIVPFTATDKEPIDHDLFHRIFDVTEANEGKECKISMKTNLFENYMASQRSWLAPRDVYREVTENIEVTVTTFYLGSSISGGQQRHMWRYVIRLENHSPENAVTLRERSLKIYSLNNMNQAHGHGVIGKQPELNVQNPAFQFSSTVELTHSKGGHMWGRFKMERENGSTFDVAIPTVVLESFDEKNPANIEKTVD</sequence>
<dbReference type="AlphaFoldDB" id="A0A0K0DQP9"/>
<dbReference type="PANTHER" id="PTHR14289:SF16">
    <property type="entry name" value="POLYMERASE DELTA-INTERACTING PROTEIN 2"/>
    <property type="match status" value="1"/>
</dbReference>
<dbReference type="InterPro" id="IPR011722">
    <property type="entry name" value="Hemimethylated_DNA-bd_dom"/>
</dbReference>
<feature type="domain" description="ApaG" evidence="1">
    <location>
        <begin position="139"/>
        <end position="265"/>
    </location>
</feature>
<dbReference type="Proteomes" id="UP000035642">
    <property type="component" value="Unassembled WGS sequence"/>
</dbReference>
<dbReference type="Pfam" id="PF04379">
    <property type="entry name" value="DUF525"/>
    <property type="match status" value="1"/>
</dbReference>
<dbReference type="InterPro" id="IPR007474">
    <property type="entry name" value="ApaG_domain"/>
</dbReference>
<accession>A0A0K0DQP9</accession>
<evidence type="ECO:0000259" key="1">
    <source>
        <dbReference type="PROSITE" id="PS51087"/>
    </source>
</evidence>